<sequence>MLKMLKILGSMFCKLKPRMQLKIGHWLHTKISTSNRSLSPTSQNNSPYSEKGATGNFYDSEKRQDISNASRDLLCSNSFDALSKTTGQQVKLTENDNDLIQENKSHHLL</sequence>
<reference evidence="2" key="1">
    <citation type="submission" date="2015-12" db="EMBL/GenBank/DDBJ databases">
        <title>Gene expression during late stages of embryo sac development: a critical building block for successful pollen-pistil interactions.</title>
        <authorList>
            <person name="Liu Y."/>
            <person name="Joly V."/>
            <person name="Sabar M."/>
            <person name="Matton D.P."/>
        </authorList>
    </citation>
    <scope>NUCLEOTIDE SEQUENCE</scope>
</reference>
<organism evidence="2">
    <name type="scientific">Solanum chacoense</name>
    <name type="common">Chaco potato</name>
    <dbReference type="NCBI Taxonomy" id="4108"/>
    <lineage>
        <taxon>Eukaryota</taxon>
        <taxon>Viridiplantae</taxon>
        <taxon>Streptophyta</taxon>
        <taxon>Embryophyta</taxon>
        <taxon>Tracheophyta</taxon>
        <taxon>Spermatophyta</taxon>
        <taxon>Magnoliopsida</taxon>
        <taxon>eudicotyledons</taxon>
        <taxon>Gunneridae</taxon>
        <taxon>Pentapetalae</taxon>
        <taxon>asterids</taxon>
        <taxon>lamiids</taxon>
        <taxon>Solanales</taxon>
        <taxon>Solanaceae</taxon>
        <taxon>Solanoideae</taxon>
        <taxon>Solaneae</taxon>
        <taxon>Solanum</taxon>
    </lineage>
</organism>
<evidence type="ECO:0000313" key="2">
    <source>
        <dbReference type="EMBL" id="JAP13461.1"/>
    </source>
</evidence>
<name>A0A0V0GZ89_SOLCH</name>
<dbReference type="EMBL" id="GEDG01028005">
    <property type="protein sequence ID" value="JAP13461.1"/>
    <property type="molecule type" value="Transcribed_RNA"/>
</dbReference>
<dbReference type="AlphaFoldDB" id="A0A0V0GZ89"/>
<accession>A0A0V0GZ89</accession>
<feature type="region of interest" description="Disordered" evidence="1">
    <location>
        <begin position="34"/>
        <end position="61"/>
    </location>
</feature>
<feature type="compositionally biased region" description="Polar residues" evidence="1">
    <location>
        <begin position="34"/>
        <end position="48"/>
    </location>
</feature>
<protein>
    <submittedName>
        <fullName evidence="2">Putative ovule protein</fullName>
    </submittedName>
</protein>
<proteinExistence type="predicted"/>
<evidence type="ECO:0000256" key="1">
    <source>
        <dbReference type="SAM" id="MobiDB-lite"/>
    </source>
</evidence>